<evidence type="ECO:0000256" key="1">
    <source>
        <dbReference type="ARBA" id="ARBA00004496"/>
    </source>
</evidence>
<evidence type="ECO:0000256" key="4">
    <source>
        <dbReference type="ARBA" id="ARBA00022741"/>
    </source>
</evidence>
<keyword evidence="15" id="KW-1185">Reference proteome</keyword>
<dbReference type="Pfam" id="PF00579">
    <property type="entry name" value="tRNA-synt_1b"/>
    <property type="match status" value="1"/>
</dbReference>
<dbReference type="InterPro" id="IPR024088">
    <property type="entry name" value="Tyr-tRNA-ligase_bac-type"/>
</dbReference>
<dbReference type="InterPro" id="IPR036986">
    <property type="entry name" value="S4_RNA-bd_sf"/>
</dbReference>
<feature type="short sequence motif" description="'KMSKS' region" evidence="11">
    <location>
        <begin position="234"/>
        <end position="238"/>
    </location>
</feature>
<dbReference type="InterPro" id="IPR014729">
    <property type="entry name" value="Rossmann-like_a/b/a_fold"/>
</dbReference>
<evidence type="ECO:0000256" key="8">
    <source>
        <dbReference type="ARBA" id="ARBA00023146"/>
    </source>
</evidence>
<name>A0AAW9AH39_9BACL</name>
<dbReference type="PROSITE" id="PS50889">
    <property type="entry name" value="S4"/>
    <property type="match status" value="1"/>
</dbReference>
<evidence type="ECO:0000256" key="12">
    <source>
        <dbReference type="PROSITE-ProRule" id="PRU00182"/>
    </source>
</evidence>
<dbReference type="PRINTS" id="PR01040">
    <property type="entry name" value="TRNASYNTHTYR"/>
</dbReference>
<dbReference type="SMART" id="SM00363">
    <property type="entry name" value="S4"/>
    <property type="match status" value="1"/>
</dbReference>
<keyword evidence="7 11" id="KW-0648">Protein biosynthesis</keyword>
<dbReference type="Pfam" id="PF22421">
    <property type="entry name" value="SYY_C-terminal"/>
    <property type="match status" value="1"/>
</dbReference>
<evidence type="ECO:0000259" key="13">
    <source>
        <dbReference type="SMART" id="SM00363"/>
    </source>
</evidence>
<protein>
    <recommendedName>
        <fullName evidence="11">Tyrosine--tRNA ligase</fullName>
        <ecNumber evidence="11">6.1.1.1</ecNumber>
    </recommendedName>
    <alternativeName>
        <fullName evidence="11">Tyrosyl-tRNA synthetase</fullName>
        <shortName evidence="11">TyrRS</shortName>
    </alternativeName>
</protein>
<sequence length="423" mass="47671">MTNELIEDLKWRGLLYQSTDEEGLEKVLNEEKISLYCGTDPTADSLHIGHIVPFLTLSRFQKHGHRPIVLVGGATGMIGDPSFKADERQLLSEEQIAKNVAGIRKQLENIFDFGNENENAAILVDNKDWFGEMSAISFLRDYGKLLSINYMLAKENVASRLETGISFTEFSYMLVQGSDFSHLYDKYNCRLQIGGSDQWGNITTGLEIIRKTHNDEAKAFGITMPLVTKADGTKFGKTAGGSVWLDPEKTSPYEFYQFWINTADSDVIKYLKIFTFVEREAIEVLEVSVQEEPHLRKAQQTLAEEMTRLIHGQDALDQAIRISKALFSGDLKALTVEEMRDAFKDVPTFEMELADKNIVEFIVEAGVSPSKRQAREDVTNGAISLNGEKVTDTAYEVTAADRLDNAFTIVRRGKKNYKMVKFI</sequence>
<keyword evidence="2 11" id="KW-0963">Cytoplasm</keyword>
<dbReference type="GO" id="GO:0042803">
    <property type="term" value="F:protein homodimerization activity"/>
    <property type="evidence" value="ECO:0007669"/>
    <property type="project" value="UniProtKB-ARBA"/>
</dbReference>
<comment type="subcellular location">
    <subcellularLocation>
        <location evidence="1 11">Cytoplasm</location>
    </subcellularLocation>
</comment>
<dbReference type="InterPro" id="IPR002305">
    <property type="entry name" value="aa-tRNA-synth_Ic"/>
</dbReference>
<evidence type="ECO:0000256" key="5">
    <source>
        <dbReference type="ARBA" id="ARBA00022840"/>
    </source>
</evidence>
<dbReference type="Gene3D" id="3.40.50.620">
    <property type="entry name" value="HUPs"/>
    <property type="match status" value="1"/>
</dbReference>
<dbReference type="SUPFAM" id="SSF52374">
    <property type="entry name" value="Nucleotidylyl transferase"/>
    <property type="match status" value="1"/>
</dbReference>
<dbReference type="NCBIfam" id="TIGR00234">
    <property type="entry name" value="tyrS"/>
    <property type="match status" value="1"/>
</dbReference>
<dbReference type="HAMAP" id="MF_02006">
    <property type="entry name" value="Tyr_tRNA_synth_type1"/>
    <property type="match status" value="1"/>
</dbReference>
<dbReference type="Proteomes" id="UP001271648">
    <property type="component" value="Unassembled WGS sequence"/>
</dbReference>
<dbReference type="EMBL" id="JAUBDJ010000013">
    <property type="protein sequence ID" value="MDW0118503.1"/>
    <property type="molecule type" value="Genomic_DNA"/>
</dbReference>
<dbReference type="Gene3D" id="1.10.240.10">
    <property type="entry name" value="Tyrosyl-Transfer RNA Synthetase"/>
    <property type="match status" value="1"/>
</dbReference>
<keyword evidence="5 11" id="KW-0067">ATP-binding</keyword>
<gene>
    <name evidence="11 14" type="primary">tyrS</name>
    <name evidence="14" type="ORF">QTL97_16350</name>
</gene>
<feature type="binding site" evidence="11">
    <location>
        <position position="172"/>
    </location>
    <ligand>
        <name>L-tyrosine</name>
        <dbReference type="ChEBI" id="CHEBI:58315"/>
    </ligand>
</feature>
<dbReference type="GO" id="GO:0003723">
    <property type="term" value="F:RNA binding"/>
    <property type="evidence" value="ECO:0007669"/>
    <property type="project" value="UniProtKB-KW"/>
</dbReference>
<comment type="caution">
    <text evidence="14">The sequence shown here is derived from an EMBL/GenBank/DDBJ whole genome shotgun (WGS) entry which is preliminary data.</text>
</comment>
<dbReference type="InterPro" id="IPR054608">
    <property type="entry name" value="SYY-like_C"/>
</dbReference>
<feature type="binding site" evidence="11">
    <location>
        <position position="36"/>
    </location>
    <ligand>
        <name>L-tyrosine</name>
        <dbReference type="ChEBI" id="CHEBI:58315"/>
    </ligand>
</feature>
<organism evidence="14 15">
    <name type="scientific">Sporosarcina thermotolerans</name>
    <dbReference type="NCBI Taxonomy" id="633404"/>
    <lineage>
        <taxon>Bacteria</taxon>
        <taxon>Bacillati</taxon>
        <taxon>Bacillota</taxon>
        <taxon>Bacilli</taxon>
        <taxon>Bacillales</taxon>
        <taxon>Caryophanaceae</taxon>
        <taxon>Sporosarcina</taxon>
    </lineage>
</organism>
<dbReference type="PROSITE" id="PS00178">
    <property type="entry name" value="AA_TRNA_LIGASE_I"/>
    <property type="match status" value="1"/>
</dbReference>
<dbReference type="CDD" id="cd00395">
    <property type="entry name" value="Tyr_Trp_RS_core"/>
    <property type="match status" value="1"/>
</dbReference>
<feature type="short sequence motif" description="'HIGH' region" evidence="11">
    <location>
        <begin position="41"/>
        <end position="50"/>
    </location>
</feature>
<evidence type="ECO:0000256" key="6">
    <source>
        <dbReference type="ARBA" id="ARBA00022884"/>
    </source>
</evidence>
<evidence type="ECO:0000256" key="2">
    <source>
        <dbReference type="ARBA" id="ARBA00022490"/>
    </source>
</evidence>
<dbReference type="EC" id="6.1.1.1" evidence="11"/>
<evidence type="ECO:0000256" key="10">
    <source>
        <dbReference type="ARBA" id="ARBA00060965"/>
    </source>
</evidence>
<evidence type="ECO:0000313" key="14">
    <source>
        <dbReference type="EMBL" id="MDW0118503.1"/>
    </source>
</evidence>
<keyword evidence="8 11" id="KW-0030">Aminoacyl-tRNA synthetase</keyword>
<dbReference type="GO" id="GO:0006437">
    <property type="term" value="P:tyrosyl-tRNA aminoacylation"/>
    <property type="evidence" value="ECO:0007669"/>
    <property type="project" value="UniProtKB-UniRule"/>
</dbReference>
<dbReference type="GO" id="GO:0005524">
    <property type="term" value="F:ATP binding"/>
    <property type="evidence" value="ECO:0007669"/>
    <property type="project" value="UniProtKB-UniRule"/>
</dbReference>
<dbReference type="InterPro" id="IPR001412">
    <property type="entry name" value="aa-tRNA-synth_I_CS"/>
</dbReference>
<comment type="similarity">
    <text evidence="10 11">Belongs to the class-I aminoacyl-tRNA synthetase family. TyrS type 1 subfamily.</text>
</comment>
<comment type="catalytic activity">
    <reaction evidence="9 11">
        <text>tRNA(Tyr) + L-tyrosine + ATP = L-tyrosyl-tRNA(Tyr) + AMP + diphosphate + H(+)</text>
        <dbReference type="Rhea" id="RHEA:10220"/>
        <dbReference type="Rhea" id="RHEA-COMP:9706"/>
        <dbReference type="Rhea" id="RHEA-COMP:9707"/>
        <dbReference type="ChEBI" id="CHEBI:15378"/>
        <dbReference type="ChEBI" id="CHEBI:30616"/>
        <dbReference type="ChEBI" id="CHEBI:33019"/>
        <dbReference type="ChEBI" id="CHEBI:58315"/>
        <dbReference type="ChEBI" id="CHEBI:78442"/>
        <dbReference type="ChEBI" id="CHEBI:78536"/>
        <dbReference type="ChEBI" id="CHEBI:456215"/>
        <dbReference type="EC" id="6.1.1.1"/>
    </reaction>
</comment>
<evidence type="ECO:0000256" key="11">
    <source>
        <dbReference type="HAMAP-Rule" id="MF_02006"/>
    </source>
</evidence>
<dbReference type="SUPFAM" id="SSF55174">
    <property type="entry name" value="Alpha-L RNA-binding motif"/>
    <property type="match status" value="1"/>
</dbReference>
<keyword evidence="6 12" id="KW-0694">RNA-binding</keyword>
<dbReference type="GO" id="GO:0004831">
    <property type="term" value="F:tyrosine-tRNA ligase activity"/>
    <property type="evidence" value="ECO:0007669"/>
    <property type="project" value="UniProtKB-UniRule"/>
</dbReference>
<keyword evidence="4 11" id="KW-0547">Nucleotide-binding</keyword>
<dbReference type="AlphaFoldDB" id="A0AAW9AH39"/>
<keyword evidence="3 11" id="KW-0436">Ligase</keyword>
<evidence type="ECO:0000313" key="15">
    <source>
        <dbReference type="Proteomes" id="UP001271648"/>
    </source>
</evidence>
<dbReference type="FunFam" id="3.40.50.620:FF:000008">
    <property type="entry name" value="Tyrosine--tRNA ligase"/>
    <property type="match status" value="1"/>
</dbReference>
<dbReference type="InterPro" id="IPR002942">
    <property type="entry name" value="S4_RNA-bd"/>
</dbReference>
<dbReference type="PANTHER" id="PTHR11766:SF0">
    <property type="entry name" value="TYROSINE--TRNA LIGASE, MITOCHONDRIAL"/>
    <property type="match status" value="1"/>
</dbReference>
<comment type="function">
    <text evidence="11">Catalyzes the attachment of tyrosine to tRNA(Tyr) in a two-step reaction: tyrosine is first activated by ATP to form Tyr-AMP and then transferred to the acceptor end of tRNA(Tyr).</text>
</comment>
<evidence type="ECO:0000256" key="9">
    <source>
        <dbReference type="ARBA" id="ARBA00048248"/>
    </source>
</evidence>
<dbReference type="GO" id="GO:0005829">
    <property type="term" value="C:cytosol"/>
    <property type="evidence" value="ECO:0007669"/>
    <property type="project" value="TreeGrafter"/>
</dbReference>
<reference evidence="14 15" key="1">
    <citation type="submission" date="2023-06" db="EMBL/GenBank/DDBJ databases">
        <title>Sporosarcina sp. nov., isolated from Korean traditional fermented seafood 'Jeotgal'.</title>
        <authorList>
            <person name="Yang A.I."/>
            <person name="Shin N.-R."/>
        </authorList>
    </citation>
    <scope>NUCLEOTIDE SEQUENCE [LARGE SCALE GENOMIC DNA]</scope>
    <source>
        <strain evidence="14 15">KCTC43456</strain>
    </source>
</reference>
<feature type="binding site" evidence="11">
    <location>
        <position position="176"/>
    </location>
    <ligand>
        <name>L-tyrosine</name>
        <dbReference type="ChEBI" id="CHEBI:58315"/>
    </ligand>
</feature>
<dbReference type="InterPro" id="IPR024107">
    <property type="entry name" value="Tyr-tRNA-ligase_bac_1"/>
</dbReference>
<evidence type="ECO:0000256" key="3">
    <source>
        <dbReference type="ARBA" id="ARBA00022598"/>
    </source>
</evidence>
<accession>A0AAW9AH39</accession>
<dbReference type="CDD" id="cd00165">
    <property type="entry name" value="S4"/>
    <property type="match status" value="1"/>
</dbReference>
<dbReference type="FunFam" id="1.10.240.10:FF:000001">
    <property type="entry name" value="Tyrosine--tRNA ligase"/>
    <property type="match status" value="1"/>
</dbReference>
<dbReference type="PANTHER" id="PTHR11766">
    <property type="entry name" value="TYROSYL-TRNA SYNTHETASE"/>
    <property type="match status" value="1"/>
</dbReference>
<proteinExistence type="inferred from homology"/>
<dbReference type="RefSeq" id="WP_283732475.1">
    <property type="nucleotide sequence ID" value="NZ_CP125968.1"/>
</dbReference>
<feature type="domain" description="RNA-binding S4" evidence="13">
    <location>
        <begin position="356"/>
        <end position="418"/>
    </location>
</feature>
<evidence type="ECO:0000256" key="7">
    <source>
        <dbReference type="ARBA" id="ARBA00022917"/>
    </source>
</evidence>
<dbReference type="InterPro" id="IPR002307">
    <property type="entry name" value="Tyr-tRNA-ligase"/>
</dbReference>
<dbReference type="Gene3D" id="3.10.290.10">
    <property type="entry name" value="RNA-binding S4 domain"/>
    <property type="match status" value="1"/>
</dbReference>
<comment type="subunit">
    <text evidence="11">Homodimer.</text>
</comment>
<feature type="binding site" evidence="11">
    <location>
        <position position="237"/>
    </location>
    <ligand>
        <name>ATP</name>
        <dbReference type="ChEBI" id="CHEBI:30616"/>
    </ligand>
</feature>